<comment type="caution">
    <text evidence="1">The sequence shown here is derived from an EMBL/GenBank/DDBJ whole genome shotgun (WGS) entry which is preliminary data.</text>
</comment>
<evidence type="ECO:0000313" key="2">
    <source>
        <dbReference type="Proteomes" id="UP000264719"/>
    </source>
</evidence>
<evidence type="ECO:0000313" key="1">
    <source>
        <dbReference type="EMBL" id="HAR54524.1"/>
    </source>
</evidence>
<name>A0A348WJ12_9RHOB</name>
<reference evidence="1 2" key="1">
    <citation type="journal article" date="2018" name="Nat. Biotechnol.">
        <title>A standardized bacterial taxonomy based on genome phylogeny substantially revises the tree of life.</title>
        <authorList>
            <person name="Parks D.H."/>
            <person name="Chuvochina M."/>
            <person name="Waite D.W."/>
            <person name="Rinke C."/>
            <person name="Skarshewski A."/>
            <person name="Chaumeil P.A."/>
            <person name="Hugenholtz P."/>
        </authorList>
    </citation>
    <scope>NUCLEOTIDE SEQUENCE [LARGE SCALE GENOMIC DNA]</scope>
    <source>
        <strain evidence="1">UBA9169</strain>
    </source>
</reference>
<dbReference type="GO" id="GO:0046653">
    <property type="term" value="P:tetrahydrofolate metabolic process"/>
    <property type="evidence" value="ECO:0007669"/>
    <property type="project" value="InterPro"/>
</dbReference>
<accession>A0A348WJ12</accession>
<dbReference type="Pfam" id="PF04267">
    <property type="entry name" value="SoxD"/>
    <property type="match status" value="1"/>
</dbReference>
<organism evidence="1 2">
    <name type="scientific">Roseovarius nubinhibens</name>
    <dbReference type="NCBI Taxonomy" id="314263"/>
    <lineage>
        <taxon>Bacteria</taxon>
        <taxon>Pseudomonadati</taxon>
        <taxon>Pseudomonadota</taxon>
        <taxon>Alphaproteobacteria</taxon>
        <taxon>Rhodobacterales</taxon>
        <taxon>Roseobacteraceae</taxon>
        <taxon>Roseovarius</taxon>
    </lineage>
</organism>
<gene>
    <name evidence="1" type="ORF">DCS45_22015</name>
</gene>
<proteinExistence type="predicted"/>
<dbReference type="GO" id="GO:0008115">
    <property type="term" value="F:sarcosine oxidase activity"/>
    <property type="evidence" value="ECO:0007669"/>
    <property type="project" value="InterPro"/>
</dbReference>
<dbReference type="EMBL" id="DMVW01000210">
    <property type="protein sequence ID" value="HAR54524.1"/>
    <property type="molecule type" value="Genomic_DNA"/>
</dbReference>
<dbReference type="Gene3D" id="3.30.2270.10">
    <property type="entry name" value="Folate-binding superfamily"/>
    <property type="match status" value="1"/>
</dbReference>
<dbReference type="Proteomes" id="UP000264719">
    <property type="component" value="Unassembled WGS sequence"/>
</dbReference>
<sequence length="90" mass="10040">MRITCPLCGARDRREFYYSGAAVALDRPAPEAGAEIWDDYLHNRDNPAGVTRDMWYHEMGCGSWVVVTRNTVSHEVIGTALARDEKGRGA</sequence>
<dbReference type="InterPro" id="IPR038561">
    <property type="entry name" value="SoxD_sf"/>
</dbReference>
<dbReference type="InterPro" id="IPR006279">
    <property type="entry name" value="SoxD"/>
</dbReference>
<dbReference type="RefSeq" id="WP_286905796.1">
    <property type="nucleotide sequence ID" value="NZ_CAXAXR010000008.1"/>
</dbReference>
<dbReference type="AlphaFoldDB" id="A0A348WJ12"/>
<protein>
    <submittedName>
        <fullName evidence="1">Sarcosine oxidase subunit delta</fullName>
    </submittedName>
</protein>